<accession>A0A6N0JND1</accession>
<keyword evidence="1 2" id="KW-0808">Transferase</keyword>
<proteinExistence type="predicted"/>
<evidence type="ECO:0000313" key="3">
    <source>
        <dbReference type="Proteomes" id="UP000509782"/>
    </source>
</evidence>
<dbReference type="PANTHER" id="PTHR48207">
    <property type="entry name" value="SUCCINATE--HYDROXYMETHYLGLUTARATE COA-TRANSFERASE"/>
    <property type="match status" value="1"/>
</dbReference>
<dbReference type="Gene3D" id="3.30.1540.10">
    <property type="entry name" value="formyl-coa transferase, domain 3"/>
    <property type="match status" value="1"/>
</dbReference>
<dbReference type="InterPro" id="IPR050483">
    <property type="entry name" value="CoA-transferase_III_domain"/>
</dbReference>
<sequence length="415" mass="45666">MSTFPETAHRAEPAAQATRKGPLAGLRVIDAGNMIAGPLAATQMADFGADVIKLELPGSGDSMRHWTPMKEGLSLWWKVIARNKRLITLTLSHPRGQELFRELIREADVLIENYRPGTFERWGLGYEELARINPRLVMVRVSGFGQTGPYARRGGYGTIAEAFSGIPSFTGAPDRPPTLPGFPMADSVASTFAAMAAMFAVYNRDHGNGQGQEIDVSLYEPLFRLVESQVIGFDQLGIVKQRLGNRLAEDSPRNTYQTLDGRWVGISASSQRTFERLAQALGMPELITDPRFIDNASRCEHDKALDEIIAGWFRERDCAAVMALFEEAEVVAGPVLDISDIVRDPHYQARQNIVSVPDDDFGQVRMQGVVPRFLDTPGEVRHAGRALGADNREIYQGLLGVSPQEFDALTAQGVI</sequence>
<dbReference type="RefSeq" id="WP_174716597.1">
    <property type="nucleotide sequence ID" value="NZ_CP054569.1"/>
</dbReference>
<organism evidence="2 3">
    <name type="scientific">Achromobacter denitrificans</name>
    <name type="common">Alcaligenes denitrificans</name>
    <dbReference type="NCBI Taxonomy" id="32002"/>
    <lineage>
        <taxon>Bacteria</taxon>
        <taxon>Pseudomonadati</taxon>
        <taxon>Pseudomonadota</taxon>
        <taxon>Betaproteobacteria</taxon>
        <taxon>Burkholderiales</taxon>
        <taxon>Alcaligenaceae</taxon>
        <taxon>Achromobacter</taxon>
    </lineage>
</organism>
<reference evidence="2 3" key="1">
    <citation type="submission" date="2020-05" db="EMBL/GenBank/DDBJ databases">
        <title>FDA dAtabase for Regulatory Grade micrObial Sequences (FDA-ARGOS): Supporting development and validation of Infectious Disease Dx tests.</title>
        <authorList>
            <person name="Sproer C."/>
            <person name="Gronow S."/>
            <person name="Severitt S."/>
            <person name="Schroder I."/>
            <person name="Tallon L."/>
            <person name="Sadzewicz L."/>
            <person name="Zhao X."/>
            <person name="Vavikolanu K."/>
            <person name="Mehta A."/>
            <person name="Aluvathingal J."/>
            <person name="Nadendla S."/>
            <person name="Myers T."/>
            <person name="Yan Y."/>
            <person name="Sichtig H."/>
        </authorList>
    </citation>
    <scope>NUCLEOTIDE SEQUENCE [LARGE SCALE GENOMIC DNA]</scope>
    <source>
        <strain evidence="2 3">FDAARGOS_787</strain>
    </source>
</reference>
<dbReference type="InterPro" id="IPR023606">
    <property type="entry name" value="CoA-Trfase_III_dom_1_sf"/>
</dbReference>
<dbReference type="Proteomes" id="UP000509782">
    <property type="component" value="Chromosome"/>
</dbReference>
<dbReference type="SUPFAM" id="SSF89796">
    <property type="entry name" value="CoA-transferase family III (CaiB/BaiF)"/>
    <property type="match status" value="1"/>
</dbReference>
<gene>
    <name evidence="2" type="ORF">FOC81_16465</name>
</gene>
<dbReference type="InterPro" id="IPR003673">
    <property type="entry name" value="CoA-Trfase_fam_III"/>
</dbReference>
<protein>
    <submittedName>
        <fullName evidence="2">CoA transferase</fullName>
    </submittedName>
</protein>
<name>A0A6N0JND1_ACHDE</name>
<dbReference type="EMBL" id="CP054569">
    <property type="protein sequence ID" value="QKQ48196.1"/>
    <property type="molecule type" value="Genomic_DNA"/>
</dbReference>
<dbReference type="Gene3D" id="3.40.50.10540">
    <property type="entry name" value="Crotonobetainyl-coa:carnitine coa-transferase, domain 1"/>
    <property type="match status" value="1"/>
</dbReference>
<dbReference type="InterPro" id="IPR044855">
    <property type="entry name" value="CoA-Trfase_III_dom3_sf"/>
</dbReference>
<evidence type="ECO:0000313" key="2">
    <source>
        <dbReference type="EMBL" id="QKQ48196.1"/>
    </source>
</evidence>
<dbReference type="Pfam" id="PF02515">
    <property type="entry name" value="CoA_transf_3"/>
    <property type="match status" value="1"/>
</dbReference>
<dbReference type="GO" id="GO:0008410">
    <property type="term" value="F:CoA-transferase activity"/>
    <property type="evidence" value="ECO:0007669"/>
    <property type="project" value="TreeGrafter"/>
</dbReference>
<dbReference type="PANTHER" id="PTHR48207:SF4">
    <property type="entry name" value="BLL6097 PROTEIN"/>
    <property type="match status" value="1"/>
</dbReference>
<evidence type="ECO:0000256" key="1">
    <source>
        <dbReference type="ARBA" id="ARBA00022679"/>
    </source>
</evidence>
<dbReference type="AlphaFoldDB" id="A0A6N0JND1"/>